<sequence length="377" mass="41476">MDDAETARRTFGAHLAALRKRARFSQSQLAARLCLVSGTATLTRNEISRWERGARLPDAWLAPLATVLAVPREGLKRAAAVARGEGEEPQDDHPHSVVVERAGWLLDHDNAHGGDHVADAAIQVWRSERSKISGADKGQLAVVAELAEIAGWLLFDAARFEQARAAWMESLHLARAAGDRGMQWFAMDLLAMEATESGRPGEALALCAEITGSGVPPRVTLLTELRRSRALAAVGDRTRALQSIAKARTSLDDSLHPRDPRWSWWVNDLEVTGHEAEVALLLAEPDRAVSRFEPTRELVQKINPRGRGALYYATAELDALVRLGAWHEAEEPLARLGPLLRNVASSRHRKRLREVMRAIDRDGPRWLADSASEMAAS</sequence>
<dbReference type="Pfam" id="PF13560">
    <property type="entry name" value="HTH_31"/>
    <property type="match status" value="1"/>
</dbReference>
<dbReference type="PROSITE" id="PS50943">
    <property type="entry name" value="HTH_CROC1"/>
    <property type="match status" value="1"/>
</dbReference>
<name>A0A291Q9V8_9ACTN</name>
<proteinExistence type="predicted"/>
<dbReference type="GO" id="GO:0003677">
    <property type="term" value="F:DNA binding"/>
    <property type="evidence" value="ECO:0007669"/>
    <property type="project" value="InterPro"/>
</dbReference>
<dbReference type="SUPFAM" id="SSF47413">
    <property type="entry name" value="lambda repressor-like DNA-binding domains"/>
    <property type="match status" value="1"/>
</dbReference>
<dbReference type="InterPro" id="IPR001387">
    <property type="entry name" value="Cro/C1-type_HTH"/>
</dbReference>
<dbReference type="AlphaFoldDB" id="A0A291Q9V8"/>
<dbReference type="Gene3D" id="1.10.260.40">
    <property type="entry name" value="lambda repressor-like DNA-binding domains"/>
    <property type="match status" value="1"/>
</dbReference>
<dbReference type="Proteomes" id="UP000221011">
    <property type="component" value="Chromosome"/>
</dbReference>
<reference evidence="2 3" key="1">
    <citation type="submission" date="2017-08" db="EMBL/GenBank/DDBJ databases">
        <title>Complete Genome Sequence of Streptomyces formicae KY5, the formicamycin producer.</title>
        <authorList>
            <person name="Holmes N.A."/>
            <person name="Devine R."/>
            <person name="Qin Z."/>
            <person name="Seipke R.F."/>
            <person name="Wilkinson B."/>
            <person name="Hutchings M.I."/>
        </authorList>
    </citation>
    <scope>NUCLEOTIDE SEQUENCE [LARGE SCALE GENOMIC DNA]</scope>
    <source>
        <strain evidence="2 3">KY5</strain>
    </source>
</reference>
<accession>A0A291Q9V8</accession>
<keyword evidence="3" id="KW-1185">Reference proteome</keyword>
<evidence type="ECO:0000313" key="2">
    <source>
        <dbReference type="EMBL" id="ATL28479.1"/>
    </source>
</evidence>
<gene>
    <name evidence="2" type="ORF">KY5_3461</name>
</gene>
<evidence type="ECO:0000313" key="3">
    <source>
        <dbReference type="Proteomes" id="UP000221011"/>
    </source>
</evidence>
<dbReference type="CDD" id="cd00093">
    <property type="entry name" value="HTH_XRE"/>
    <property type="match status" value="1"/>
</dbReference>
<dbReference type="RefSeq" id="WP_098243130.1">
    <property type="nucleotide sequence ID" value="NZ_CP022685.1"/>
</dbReference>
<dbReference type="InterPro" id="IPR010982">
    <property type="entry name" value="Lambda_DNA-bd_dom_sf"/>
</dbReference>
<protein>
    <submittedName>
        <fullName evidence="2">C1 regulatory protein</fullName>
    </submittedName>
</protein>
<organism evidence="2 3">
    <name type="scientific">Streptomyces formicae</name>
    <dbReference type="NCBI Taxonomy" id="1616117"/>
    <lineage>
        <taxon>Bacteria</taxon>
        <taxon>Bacillati</taxon>
        <taxon>Actinomycetota</taxon>
        <taxon>Actinomycetes</taxon>
        <taxon>Kitasatosporales</taxon>
        <taxon>Streptomycetaceae</taxon>
        <taxon>Streptomyces</taxon>
    </lineage>
</organism>
<dbReference type="EMBL" id="CP022685">
    <property type="protein sequence ID" value="ATL28479.1"/>
    <property type="molecule type" value="Genomic_DNA"/>
</dbReference>
<feature type="domain" description="HTH cro/C1-type" evidence="1">
    <location>
        <begin position="15"/>
        <end position="75"/>
    </location>
</feature>
<dbReference type="KEGG" id="sfk:KY5_3461"/>
<evidence type="ECO:0000259" key="1">
    <source>
        <dbReference type="PROSITE" id="PS50943"/>
    </source>
</evidence>